<dbReference type="RefSeq" id="WP_146047868.1">
    <property type="nucleotide sequence ID" value="NZ_PQGG01000021.1"/>
</dbReference>
<dbReference type="Proteomes" id="UP000237222">
    <property type="component" value="Unassembled WGS sequence"/>
</dbReference>
<dbReference type="OrthoDB" id="5741859at2"/>
<protein>
    <recommendedName>
        <fullName evidence="3">DUF2946 domain-containing protein</fullName>
    </recommendedName>
</protein>
<comment type="caution">
    <text evidence="1">The sequence shown here is derived from an EMBL/GenBank/DDBJ whole genome shotgun (WGS) entry which is preliminary data.</text>
</comment>
<gene>
    <name evidence="1" type="ORF">C0068_09715</name>
</gene>
<evidence type="ECO:0000313" key="2">
    <source>
        <dbReference type="Proteomes" id="UP000237222"/>
    </source>
</evidence>
<reference evidence="1" key="1">
    <citation type="submission" date="2018-01" db="EMBL/GenBank/DDBJ databases">
        <authorList>
            <person name="Yu X.-D."/>
        </authorList>
    </citation>
    <scope>NUCLEOTIDE SEQUENCE</scope>
    <source>
        <strain evidence="1">ZX-21</strain>
    </source>
</reference>
<evidence type="ECO:0008006" key="3">
    <source>
        <dbReference type="Google" id="ProtNLM"/>
    </source>
</evidence>
<dbReference type="AlphaFoldDB" id="A0A2S4HG21"/>
<proteinExistence type="predicted"/>
<accession>A0A2S4HG21</accession>
<sequence length="96" mass="10288">MTRLRPQHRIPLLAVLLLCLSWSMWLQGNHVHIAEHTAIDACVVCHYGAAALPSTPNSLQLAPSSIALGTVSPIVAAVPQVNLRPPTRAPPLHPLV</sequence>
<evidence type="ECO:0000313" key="1">
    <source>
        <dbReference type="EMBL" id="POP52889.1"/>
    </source>
</evidence>
<dbReference type="EMBL" id="PQGG01000021">
    <property type="protein sequence ID" value="POP52889.1"/>
    <property type="molecule type" value="Genomic_DNA"/>
</dbReference>
<name>A0A2S4HG21_9GAMM</name>
<organism evidence="1 2">
    <name type="scientific">Zhongshania marina</name>
    <dbReference type="NCBI Taxonomy" id="2304603"/>
    <lineage>
        <taxon>Bacteria</taxon>
        <taxon>Pseudomonadati</taxon>
        <taxon>Pseudomonadota</taxon>
        <taxon>Gammaproteobacteria</taxon>
        <taxon>Cellvibrionales</taxon>
        <taxon>Spongiibacteraceae</taxon>
        <taxon>Zhongshania</taxon>
    </lineage>
</organism>